<dbReference type="GO" id="GO:0008757">
    <property type="term" value="F:S-adenosylmethionine-dependent methyltransferase activity"/>
    <property type="evidence" value="ECO:0007669"/>
    <property type="project" value="TreeGrafter"/>
</dbReference>
<dbReference type="InterPro" id="IPR050362">
    <property type="entry name" value="Cation-dep_OMT"/>
</dbReference>
<dbReference type="PANTHER" id="PTHR10509">
    <property type="entry name" value="O-METHYLTRANSFERASE-RELATED"/>
    <property type="match status" value="1"/>
</dbReference>
<gene>
    <name evidence="6" type="ORF">OKA104_LOCUS36486</name>
    <name evidence="5" type="ORF">VCS650_LOCUS37611</name>
</gene>
<evidence type="ECO:0000313" key="6">
    <source>
        <dbReference type="EMBL" id="CAF4116441.1"/>
    </source>
</evidence>
<dbReference type="EMBL" id="CAJOAY010005686">
    <property type="protein sequence ID" value="CAF4116441.1"/>
    <property type="molecule type" value="Genomic_DNA"/>
</dbReference>
<keyword evidence="1" id="KW-0489">Methyltransferase</keyword>
<evidence type="ECO:0000313" key="5">
    <source>
        <dbReference type="EMBL" id="CAF1419260.1"/>
    </source>
</evidence>
<dbReference type="EMBL" id="CAJNON010001033">
    <property type="protein sequence ID" value="CAF1419260.1"/>
    <property type="molecule type" value="Genomic_DNA"/>
</dbReference>
<evidence type="ECO:0000256" key="3">
    <source>
        <dbReference type="ARBA" id="ARBA00022691"/>
    </source>
</evidence>
<dbReference type="GO" id="GO:0032259">
    <property type="term" value="P:methylation"/>
    <property type="evidence" value="ECO:0007669"/>
    <property type="project" value="UniProtKB-KW"/>
</dbReference>
<dbReference type="InterPro" id="IPR002935">
    <property type="entry name" value="SAM_O-MeTrfase"/>
</dbReference>
<sequence>MVTKLSRSSDPIDQYIKEHSLRLTSEQNEIIEKYIEMLDSFDEGQFFQVIIQLMGCKRCIEVGIFTGYTALTIALALPSDSQLIACDITNQYVRQDIWKKAGISDRITLKIGSAIELVRSNEIMSSRQEQNESKKQQLLQNLEILAE</sequence>
<comment type="caution">
    <text evidence="5">The sequence shown here is derived from an EMBL/GenBank/DDBJ whole genome shotgun (WGS) entry which is preliminary data.</text>
</comment>
<keyword evidence="3" id="KW-0949">S-adenosyl-L-methionine</keyword>
<evidence type="ECO:0000256" key="1">
    <source>
        <dbReference type="ARBA" id="ARBA00022603"/>
    </source>
</evidence>
<evidence type="ECO:0000256" key="4">
    <source>
        <dbReference type="ARBA" id="ARBA00023453"/>
    </source>
</evidence>
<evidence type="ECO:0000256" key="2">
    <source>
        <dbReference type="ARBA" id="ARBA00022679"/>
    </source>
</evidence>
<dbReference type="SUPFAM" id="SSF53335">
    <property type="entry name" value="S-adenosyl-L-methionine-dependent methyltransferases"/>
    <property type="match status" value="1"/>
</dbReference>
<dbReference type="Proteomes" id="UP000663881">
    <property type="component" value="Unassembled WGS sequence"/>
</dbReference>
<dbReference type="Proteomes" id="UP000663891">
    <property type="component" value="Unassembled WGS sequence"/>
</dbReference>
<protein>
    <submittedName>
        <fullName evidence="5">Uncharacterized protein</fullName>
    </submittedName>
</protein>
<dbReference type="PROSITE" id="PS51682">
    <property type="entry name" value="SAM_OMT_I"/>
    <property type="match status" value="1"/>
</dbReference>
<comment type="similarity">
    <text evidence="4">Belongs to the class I-like SAM-binding methyltransferase superfamily. Cation-dependent O-methyltransferase family.</text>
</comment>
<dbReference type="Gene3D" id="3.40.50.150">
    <property type="entry name" value="Vaccinia Virus protein VP39"/>
    <property type="match status" value="1"/>
</dbReference>
<keyword evidence="2" id="KW-0808">Transferase</keyword>
<dbReference type="AlphaFoldDB" id="A0A815M6M7"/>
<reference evidence="5" key="1">
    <citation type="submission" date="2021-02" db="EMBL/GenBank/DDBJ databases">
        <authorList>
            <person name="Nowell W R."/>
        </authorList>
    </citation>
    <scope>NUCLEOTIDE SEQUENCE</scope>
</reference>
<evidence type="ECO:0000313" key="7">
    <source>
        <dbReference type="Proteomes" id="UP000663891"/>
    </source>
</evidence>
<dbReference type="PANTHER" id="PTHR10509:SF14">
    <property type="entry name" value="CAFFEOYL-COA O-METHYLTRANSFERASE 3-RELATED"/>
    <property type="match status" value="1"/>
</dbReference>
<dbReference type="Pfam" id="PF01596">
    <property type="entry name" value="Methyltransf_3"/>
    <property type="match status" value="1"/>
</dbReference>
<name>A0A815M6M7_9BILA</name>
<dbReference type="GO" id="GO:0008171">
    <property type="term" value="F:O-methyltransferase activity"/>
    <property type="evidence" value="ECO:0007669"/>
    <property type="project" value="InterPro"/>
</dbReference>
<dbReference type="OrthoDB" id="10251242at2759"/>
<proteinExistence type="inferred from homology"/>
<accession>A0A815M6M7</accession>
<dbReference type="InterPro" id="IPR029063">
    <property type="entry name" value="SAM-dependent_MTases_sf"/>
</dbReference>
<organism evidence="5 7">
    <name type="scientific">Adineta steineri</name>
    <dbReference type="NCBI Taxonomy" id="433720"/>
    <lineage>
        <taxon>Eukaryota</taxon>
        <taxon>Metazoa</taxon>
        <taxon>Spiralia</taxon>
        <taxon>Gnathifera</taxon>
        <taxon>Rotifera</taxon>
        <taxon>Eurotatoria</taxon>
        <taxon>Bdelloidea</taxon>
        <taxon>Adinetida</taxon>
        <taxon>Adinetidae</taxon>
        <taxon>Adineta</taxon>
    </lineage>
</organism>